<name>A0A3P3VSL0_9MICO</name>
<dbReference type="EMBL" id="RQVS01000018">
    <property type="protein sequence ID" value="RRJ85782.1"/>
    <property type="molecule type" value="Genomic_DNA"/>
</dbReference>
<dbReference type="NCBIfam" id="NF041390">
    <property type="entry name" value="TadE_Rv3655c"/>
    <property type="match status" value="1"/>
</dbReference>
<evidence type="ECO:0000259" key="2">
    <source>
        <dbReference type="Pfam" id="PF07811"/>
    </source>
</evidence>
<keyword evidence="1" id="KW-0472">Membrane</keyword>
<dbReference type="OrthoDB" id="5124444at2"/>
<comment type="caution">
    <text evidence="3">The sequence shown here is derived from an EMBL/GenBank/DDBJ whole genome shotgun (WGS) entry which is preliminary data.</text>
</comment>
<keyword evidence="4" id="KW-1185">Reference proteome</keyword>
<protein>
    <recommendedName>
        <fullName evidence="2">TadE-like domain-containing protein</fullName>
    </recommendedName>
</protein>
<gene>
    <name evidence="3" type="ORF">EG850_11845</name>
</gene>
<dbReference type="Proteomes" id="UP000274391">
    <property type="component" value="Unassembled WGS sequence"/>
</dbReference>
<dbReference type="RefSeq" id="WP_124973742.1">
    <property type="nucleotide sequence ID" value="NZ_RQVS01000018.1"/>
</dbReference>
<accession>A0A3P3VSL0</accession>
<sequence length="116" mass="11690">MSKREWRLRDDAGSVTAEFAVAMPAVVLVLGICVGVVVGASVQVRVQDAAGEAARLAARGDDAGVALSIAGEAASLDTWDAGELRCARVSAPVLVVGLDLGIRAEAASCALRDAGS</sequence>
<proteinExistence type="predicted"/>
<organism evidence="3 4">
    <name type="scientific">Gulosibacter macacae</name>
    <dbReference type="NCBI Taxonomy" id="2488791"/>
    <lineage>
        <taxon>Bacteria</taxon>
        <taxon>Bacillati</taxon>
        <taxon>Actinomycetota</taxon>
        <taxon>Actinomycetes</taxon>
        <taxon>Micrococcales</taxon>
        <taxon>Microbacteriaceae</taxon>
        <taxon>Gulosibacter</taxon>
    </lineage>
</organism>
<evidence type="ECO:0000256" key="1">
    <source>
        <dbReference type="SAM" id="Phobius"/>
    </source>
</evidence>
<dbReference type="Pfam" id="PF07811">
    <property type="entry name" value="TadE"/>
    <property type="match status" value="1"/>
</dbReference>
<feature type="transmembrane region" description="Helical" evidence="1">
    <location>
        <begin position="21"/>
        <end position="42"/>
    </location>
</feature>
<reference evidence="3 4" key="1">
    <citation type="submission" date="2018-11" db="EMBL/GenBank/DDBJ databases">
        <title>YIM 102482-1 draft genome.</title>
        <authorList>
            <person name="Li G."/>
            <person name="Jiang Y."/>
        </authorList>
    </citation>
    <scope>NUCLEOTIDE SEQUENCE [LARGE SCALE GENOMIC DNA]</scope>
    <source>
        <strain evidence="3 4">YIM 102482-1</strain>
    </source>
</reference>
<dbReference type="InterPro" id="IPR012495">
    <property type="entry name" value="TadE-like_dom"/>
</dbReference>
<keyword evidence="1" id="KW-0812">Transmembrane</keyword>
<evidence type="ECO:0000313" key="4">
    <source>
        <dbReference type="Proteomes" id="UP000274391"/>
    </source>
</evidence>
<dbReference type="AlphaFoldDB" id="A0A3P3VSL0"/>
<dbReference type="InterPro" id="IPR049790">
    <property type="entry name" value="Rv3655c/TadE"/>
</dbReference>
<feature type="domain" description="TadE-like" evidence="2">
    <location>
        <begin position="13"/>
        <end position="55"/>
    </location>
</feature>
<keyword evidence="1" id="KW-1133">Transmembrane helix</keyword>
<evidence type="ECO:0000313" key="3">
    <source>
        <dbReference type="EMBL" id="RRJ85782.1"/>
    </source>
</evidence>